<dbReference type="EMBL" id="JAUSUD010000003">
    <property type="protein sequence ID" value="MDQ0229699.1"/>
    <property type="molecule type" value="Genomic_DNA"/>
</dbReference>
<evidence type="ECO:0000313" key="5">
    <source>
        <dbReference type="EMBL" id="MDQ0229699.1"/>
    </source>
</evidence>
<dbReference type="PANTHER" id="PTHR35372:SF2">
    <property type="entry name" value="SF3 HELICASE DOMAIN-CONTAINING PROTEIN"/>
    <property type="match status" value="1"/>
</dbReference>
<dbReference type="InterPro" id="IPR014015">
    <property type="entry name" value="Helicase_SF3_DNA-vir"/>
</dbReference>
<dbReference type="PANTHER" id="PTHR35372">
    <property type="entry name" value="ATP BINDING PROTEIN-RELATED"/>
    <property type="match status" value="1"/>
</dbReference>
<name>A0ABT9ZCP4_9BACI</name>
<reference evidence="5 6" key="1">
    <citation type="submission" date="2023-07" db="EMBL/GenBank/DDBJ databases">
        <title>Genomic Encyclopedia of Type Strains, Phase IV (KMG-IV): sequencing the most valuable type-strain genomes for metagenomic binning, comparative biology and taxonomic classification.</title>
        <authorList>
            <person name="Goeker M."/>
        </authorList>
    </citation>
    <scope>NUCLEOTIDE SEQUENCE [LARGE SCALE GENOMIC DNA]</scope>
    <source>
        <strain evidence="5 6">DSM 29005</strain>
    </source>
</reference>
<evidence type="ECO:0000256" key="1">
    <source>
        <dbReference type="ARBA" id="ARBA00022741"/>
    </source>
</evidence>
<dbReference type="RefSeq" id="WP_307337868.1">
    <property type="nucleotide sequence ID" value="NZ_JAUSUD010000003.1"/>
</dbReference>
<dbReference type="Gene3D" id="3.40.50.300">
    <property type="entry name" value="P-loop containing nucleotide triphosphate hydrolases"/>
    <property type="match status" value="1"/>
</dbReference>
<organism evidence="5 6">
    <name type="scientific">Metabacillus malikii</name>
    <dbReference type="NCBI Taxonomy" id="1504265"/>
    <lineage>
        <taxon>Bacteria</taxon>
        <taxon>Bacillati</taxon>
        <taxon>Bacillota</taxon>
        <taxon>Bacilli</taxon>
        <taxon>Bacillales</taxon>
        <taxon>Bacillaceae</taxon>
        <taxon>Metabacillus</taxon>
    </lineage>
</organism>
<keyword evidence="6" id="KW-1185">Reference proteome</keyword>
<dbReference type="Pfam" id="PF19263">
    <property type="entry name" value="DUF5906"/>
    <property type="match status" value="1"/>
</dbReference>
<proteinExistence type="predicted"/>
<sequence>MQAKEPRYIEFIDNEKYPRNGADISDIHETFNSCGWILDEDELVVDIDNLEKSKIEKIISTFDIKTQIVWTNRGAHFYFKKPKGFKGAKKVCPLGFEVEYKHSKNTKATTIKQNGVLRPIEYEGNREELPDIFYTKRRLNPVQELDEGEGRNDTLYQHRMNIHHLNQWQSILWFINNHIFATPLPGEEFQNIIRDNVKIKAEKNNEYDVAMQLRRKLKVVKFSDRLYSFNGNHYHDGIYFENDVACEIAGQKMRYITEVINQIGIHTLPIEEPSDGWGIKFKNGYLHDGHWVEIDFKEFTPFYIGIPYKPDAEPVAIVDDFLETFTDGDEDYKSLILETIAHCLITNIHVKRNKHFQRVTFFIGDGSNGKGTLLNVIRALLGTENVSSISLDRIIDERYLVTMRGKLANCGDDIENKAIKEEKMKMLKNLSSYDVIPLRELFKQSKDESILASQIFTTNHLLKSFEKGEAWKRRVVWCPSFGRPKVYDPHFQEKLTSQESMEYWLKLVMEAYFRLYKNRKFTESEKVKEYTELYHKENNSCIEWVRDVADVEKDIIGMKTPETYLIYAKWAEENGLNLQSPKQLKKTIEEELGLYVQDTSRDGESAKLWARAPTKKRKNKINK</sequence>
<keyword evidence="2" id="KW-0378">Hydrolase</keyword>
<evidence type="ECO:0000313" key="6">
    <source>
        <dbReference type="Proteomes" id="UP001234495"/>
    </source>
</evidence>
<dbReference type="InterPro" id="IPR027417">
    <property type="entry name" value="P-loop_NTPase"/>
</dbReference>
<dbReference type="InterPro" id="IPR051620">
    <property type="entry name" value="ORF904-like_C"/>
</dbReference>
<dbReference type="PROSITE" id="PS51206">
    <property type="entry name" value="SF3_HELICASE_1"/>
    <property type="match status" value="1"/>
</dbReference>
<feature type="domain" description="SF3 helicase" evidence="4">
    <location>
        <begin position="331"/>
        <end position="530"/>
    </location>
</feature>
<gene>
    <name evidence="5" type="ORF">J2S19_000951</name>
</gene>
<keyword evidence="1" id="KW-0547">Nucleotide-binding</keyword>
<protein>
    <submittedName>
        <fullName evidence="5">DNA primase/helicase</fullName>
    </submittedName>
</protein>
<dbReference type="Proteomes" id="UP001234495">
    <property type="component" value="Unassembled WGS sequence"/>
</dbReference>
<evidence type="ECO:0000256" key="2">
    <source>
        <dbReference type="ARBA" id="ARBA00022801"/>
    </source>
</evidence>
<keyword evidence="3" id="KW-0067">ATP-binding</keyword>
<comment type="caution">
    <text evidence="5">The sequence shown here is derived from an EMBL/GenBank/DDBJ whole genome shotgun (WGS) entry which is preliminary data.</text>
</comment>
<evidence type="ECO:0000259" key="4">
    <source>
        <dbReference type="PROSITE" id="PS51206"/>
    </source>
</evidence>
<evidence type="ECO:0000256" key="3">
    <source>
        <dbReference type="ARBA" id="ARBA00022840"/>
    </source>
</evidence>
<dbReference type="InterPro" id="IPR045455">
    <property type="entry name" value="NrS-1_pol-like_helicase"/>
</dbReference>
<accession>A0ABT9ZCP4</accession>